<evidence type="ECO:0000259" key="6">
    <source>
        <dbReference type="PROSITE" id="PS51387"/>
    </source>
</evidence>
<evidence type="ECO:0000256" key="2">
    <source>
        <dbReference type="ARBA" id="ARBA00005466"/>
    </source>
</evidence>
<dbReference type="Gene3D" id="3.30.465.10">
    <property type="match status" value="1"/>
</dbReference>
<dbReference type="PANTHER" id="PTHR42973">
    <property type="entry name" value="BINDING OXIDOREDUCTASE, PUTATIVE (AFU_ORTHOLOGUE AFUA_1G17690)-RELATED"/>
    <property type="match status" value="1"/>
</dbReference>
<comment type="cofactor">
    <cofactor evidence="1">
        <name>FAD</name>
        <dbReference type="ChEBI" id="CHEBI:57692"/>
    </cofactor>
</comment>
<dbReference type="GO" id="GO:0071949">
    <property type="term" value="F:FAD binding"/>
    <property type="evidence" value="ECO:0007669"/>
    <property type="project" value="InterPro"/>
</dbReference>
<keyword evidence="4" id="KW-0274">FAD</keyword>
<dbReference type="EMBL" id="CAUJNA010001090">
    <property type="protein sequence ID" value="CAJ1384161.1"/>
    <property type="molecule type" value="Genomic_DNA"/>
</dbReference>
<gene>
    <name evidence="7" type="ORF">EVOR1521_LOCUS11077</name>
</gene>
<proteinExistence type="inferred from homology"/>
<dbReference type="InterPro" id="IPR006094">
    <property type="entry name" value="Oxid_FAD_bind_N"/>
</dbReference>
<keyword evidence="5" id="KW-0560">Oxidoreductase</keyword>
<dbReference type="PROSITE" id="PS51387">
    <property type="entry name" value="FAD_PCMH"/>
    <property type="match status" value="1"/>
</dbReference>
<comment type="similarity">
    <text evidence="2">Belongs to the oxygen-dependent FAD-linked oxidoreductase family.</text>
</comment>
<evidence type="ECO:0000313" key="8">
    <source>
        <dbReference type="Proteomes" id="UP001178507"/>
    </source>
</evidence>
<comment type="caution">
    <text evidence="7">The sequence shown here is derived from an EMBL/GenBank/DDBJ whole genome shotgun (WGS) entry which is preliminary data.</text>
</comment>
<evidence type="ECO:0000256" key="1">
    <source>
        <dbReference type="ARBA" id="ARBA00001974"/>
    </source>
</evidence>
<accession>A0AA36ICC5</accession>
<organism evidence="7 8">
    <name type="scientific">Effrenium voratum</name>
    <dbReference type="NCBI Taxonomy" id="2562239"/>
    <lineage>
        <taxon>Eukaryota</taxon>
        <taxon>Sar</taxon>
        <taxon>Alveolata</taxon>
        <taxon>Dinophyceae</taxon>
        <taxon>Suessiales</taxon>
        <taxon>Symbiodiniaceae</taxon>
        <taxon>Effrenium</taxon>
    </lineage>
</organism>
<dbReference type="InterPro" id="IPR016169">
    <property type="entry name" value="FAD-bd_PCMH_sub2"/>
</dbReference>
<dbReference type="PANTHER" id="PTHR42973:SF39">
    <property type="entry name" value="FAD-BINDING PCMH-TYPE DOMAIN-CONTAINING PROTEIN"/>
    <property type="match status" value="1"/>
</dbReference>
<dbReference type="SUPFAM" id="SSF56176">
    <property type="entry name" value="FAD-binding/transporter-associated domain-like"/>
    <property type="match status" value="1"/>
</dbReference>
<sequence length="573" mass="61919">MGAKAPCCASREKPREDEWALKMANVKPLPGPENELRKLLGDRLQTPLDIYYHKARGQSGMEDVAWNGPFRMTWNNDDVGFPSAIATVDSVEEVQAVVSYAGKHCHPNGTRLCVASGRHSHVCMLDDALVLDLQRISSVEVFPEQMLAKVGGGAQQGDLDLACEPHDLATTAGHNASTGCGGLILQGGHGFLERIFGLVVDNLLEIELVIANGQLIRASETENAELFWAVRGGGGNFGVAVSFSIRLHRLKADVYAGKRVHVPLGMGPFMSREAVAMHFFEKTLRGPDEATGLLVLPCSGPAVEILLWAGDPEEGRKYFEPKAKGWPVLENSMGIAKYHSQVQRYNHPGGDGTAVYQTGVLLPDISPEALEKVAECVSSKRAPNSSSVIIMLPLGGAVSRVATDATAYGFRDFKAWALVVGSFQAGDQEERSKVVKWVRDVKAELLPFSRGAGYGVLGEVAVHNKVPTEAPTSEEQKLNESEGGSIGIMLNTGQTGGRNIYGPNLQRLQAVKDWTKSPGLAWNCNSTKCGRYDFWPVVHQGKLFTMGGSGSSSTFGKLYSETWALDLQQAIFV</sequence>
<dbReference type="Gene3D" id="3.40.462.20">
    <property type="match status" value="1"/>
</dbReference>
<dbReference type="Proteomes" id="UP001178507">
    <property type="component" value="Unassembled WGS sequence"/>
</dbReference>
<keyword evidence="3" id="KW-0285">Flavoprotein</keyword>
<dbReference type="InterPro" id="IPR050416">
    <property type="entry name" value="FAD-linked_Oxidoreductase"/>
</dbReference>
<evidence type="ECO:0000313" key="7">
    <source>
        <dbReference type="EMBL" id="CAJ1384161.1"/>
    </source>
</evidence>
<reference evidence="7" key="1">
    <citation type="submission" date="2023-08" db="EMBL/GenBank/DDBJ databases">
        <authorList>
            <person name="Chen Y."/>
            <person name="Shah S."/>
            <person name="Dougan E. K."/>
            <person name="Thang M."/>
            <person name="Chan C."/>
        </authorList>
    </citation>
    <scope>NUCLEOTIDE SEQUENCE</scope>
</reference>
<dbReference type="Pfam" id="PF01565">
    <property type="entry name" value="FAD_binding_4"/>
    <property type="match status" value="1"/>
</dbReference>
<keyword evidence="8" id="KW-1185">Reference proteome</keyword>
<dbReference type="GO" id="GO:0016491">
    <property type="term" value="F:oxidoreductase activity"/>
    <property type="evidence" value="ECO:0007669"/>
    <property type="project" value="UniProtKB-KW"/>
</dbReference>
<evidence type="ECO:0000256" key="3">
    <source>
        <dbReference type="ARBA" id="ARBA00022630"/>
    </source>
</evidence>
<dbReference type="InterPro" id="IPR036318">
    <property type="entry name" value="FAD-bd_PCMH-like_sf"/>
</dbReference>
<feature type="domain" description="FAD-binding PCMH-type" evidence="6">
    <location>
        <begin position="78"/>
        <end position="250"/>
    </location>
</feature>
<dbReference type="AlphaFoldDB" id="A0AA36ICC5"/>
<dbReference type="InterPro" id="IPR016166">
    <property type="entry name" value="FAD-bd_PCMH"/>
</dbReference>
<name>A0AA36ICC5_9DINO</name>
<evidence type="ECO:0000256" key="4">
    <source>
        <dbReference type="ARBA" id="ARBA00022827"/>
    </source>
</evidence>
<evidence type="ECO:0000256" key="5">
    <source>
        <dbReference type="ARBA" id="ARBA00023002"/>
    </source>
</evidence>
<protein>
    <recommendedName>
        <fullName evidence="6">FAD-binding PCMH-type domain-containing protein</fullName>
    </recommendedName>
</protein>